<dbReference type="GO" id="GO:0016757">
    <property type="term" value="F:glycosyltransferase activity"/>
    <property type="evidence" value="ECO:0007669"/>
    <property type="project" value="InterPro"/>
</dbReference>
<feature type="transmembrane region" description="Helical" evidence="1">
    <location>
        <begin position="194"/>
        <end position="213"/>
    </location>
</feature>
<accession>A0A166VUK4</accession>
<evidence type="ECO:0000313" key="3">
    <source>
        <dbReference type="Proteomes" id="UP000243498"/>
    </source>
</evidence>
<dbReference type="OMA" id="QAMIFPR"/>
<feature type="transmembrane region" description="Helical" evidence="1">
    <location>
        <begin position="164"/>
        <end position="182"/>
    </location>
</feature>
<dbReference type="PANTHER" id="PTHR31410:SF1">
    <property type="entry name" value="POST-GPI ATTACHMENT TO PROTEINS FACTOR 4"/>
    <property type="match status" value="1"/>
</dbReference>
<keyword evidence="3" id="KW-1185">Reference proteome</keyword>
<name>A0A166VUK4_METRR</name>
<dbReference type="AlphaFoldDB" id="A0A166VUK4"/>
<dbReference type="GO" id="GO:0000139">
    <property type="term" value="C:Golgi membrane"/>
    <property type="evidence" value="ECO:0007669"/>
    <property type="project" value="InterPro"/>
</dbReference>
<evidence type="ECO:0000256" key="1">
    <source>
        <dbReference type="SAM" id="Phobius"/>
    </source>
</evidence>
<dbReference type="EMBL" id="AZHC01000065">
    <property type="protein sequence ID" value="OAA34046.1"/>
    <property type="molecule type" value="Genomic_DNA"/>
</dbReference>
<reference evidence="2 3" key="1">
    <citation type="journal article" date="2016" name="Genome Biol. Evol.">
        <title>Divergent and convergent evolution of fungal pathogenicity.</title>
        <authorList>
            <person name="Shang Y."/>
            <person name="Xiao G."/>
            <person name="Zheng P."/>
            <person name="Cen K."/>
            <person name="Zhan S."/>
            <person name="Wang C."/>
        </authorList>
    </citation>
    <scope>NUCLEOTIDE SEQUENCE [LARGE SCALE GENOMIC DNA]</scope>
    <source>
        <strain evidence="2 3">RCEF 4871</strain>
    </source>
</reference>
<organism evidence="2 3">
    <name type="scientific">Metarhizium rileyi (strain RCEF 4871)</name>
    <name type="common">Nomuraea rileyi</name>
    <dbReference type="NCBI Taxonomy" id="1649241"/>
    <lineage>
        <taxon>Eukaryota</taxon>
        <taxon>Fungi</taxon>
        <taxon>Dikarya</taxon>
        <taxon>Ascomycota</taxon>
        <taxon>Pezizomycotina</taxon>
        <taxon>Sordariomycetes</taxon>
        <taxon>Hypocreomycetidae</taxon>
        <taxon>Hypocreales</taxon>
        <taxon>Clavicipitaceae</taxon>
        <taxon>Metarhizium</taxon>
    </lineage>
</organism>
<keyword evidence="1" id="KW-0812">Transmembrane</keyword>
<protein>
    <recommendedName>
        <fullName evidence="4">Integral membrane protein</fullName>
    </recommendedName>
</protein>
<dbReference type="PANTHER" id="PTHR31410">
    <property type="entry name" value="TRANSMEMBRANE PROTEIN 246"/>
    <property type="match status" value="1"/>
</dbReference>
<evidence type="ECO:0008006" key="4">
    <source>
        <dbReference type="Google" id="ProtNLM"/>
    </source>
</evidence>
<sequence length="329" mass="37558">MTSVPNRLWLEKMLARTTIASILCGLTAQERADISLTVLVAQANPNDHPSWGQGWLHEVVDDVYTYSFDDQQKAYIESLEREGNYIEKGVYDYVYALRHCYETGAPFIGMFEDDILLAHGWLVRTLIGLQQIPKDSSSWLYMRLFNQERSTGWESHHIGGNHEHWIIIGIGLFISVPAWVIYKQWSLARKIIDPLTIFLLVTTVNPALVVLFFQSGKATMLPPSPGVFNEPFGCCSQAMIFPREQVPFLIEFLQRKQKGQIDLLLNDLAIQSKLARYALYPVQAQHIGLDSARMTDKSEAQAIWSMAFENLDPTLLNQSHQRMVSQYYG</sequence>
<dbReference type="GO" id="GO:0006506">
    <property type="term" value="P:GPI anchor biosynthetic process"/>
    <property type="evidence" value="ECO:0007669"/>
    <property type="project" value="InterPro"/>
</dbReference>
<dbReference type="OrthoDB" id="2016523at2759"/>
<dbReference type="CDD" id="cd22189">
    <property type="entry name" value="PGAP4-like_fungal"/>
    <property type="match status" value="1"/>
</dbReference>
<proteinExistence type="predicted"/>
<gene>
    <name evidence="2" type="ORF">NOR_08703</name>
</gene>
<keyword evidence="1" id="KW-1133">Transmembrane helix</keyword>
<dbReference type="Proteomes" id="UP000243498">
    <property type="component" value="Unassembled WGS sequence"/>
</dbReference>
<dbReference type="InterPro" id="IPR029675">
    <property type="entry name" value="PGAP4"/>
</dbReference>
<comment type="caution">
    <text evidence="2">The sequence shown here is derived from an EMBL/GenBank/DDBJ whole genome shotgun (WGS) entry which is preliminary data.</text>
</comment>
<evidence type="ECO:0000313" key="2">
    <source>
        <dbReference type="EMBL" id="OAA34046.1"/>
    </source>
</evidence>
<keyword evidence="1" id="KW-0472">Membrane</keyword>